<proteinExistence type="inferred from homology"/>
<dbReference type="STRING" id="35608.A0A2U1M9W4"/>
<comment type="similarity">
    <text evidence="2">Belongs to the GILT family.</text>
</comment>
<gene>
    <name evidence="7" type="ORF">CTI12_AA211270</name>
</gene>
<dbReference type="GO" id="GO:0005576">
    <property type="term" value="C:extracellular region"/>
    <property type="evidence" value="ECO:0007669"/>
    <property type="project" value="UniProtKB-SubCell"/>
</dbReference>
<feature type="chain" id="PRO_5015601478" evidence="6">
    <location>
        <begin position="33"/>
        <end position="219"/>
    </location>
</feature>
<keyword evidence="5" id="KW-0325">Glycoprotein</keyword>
<dbReference type="InterPro" id="IPR004911">
    <property type="entry name" value="Interferon-induced_GILT"/>
</dbReference>
<organism evidence="7 8">
    <name type="scientific">Artemisia annua</name>
    <name type="common">Sweet wormwood</name>
    <dbReference type="NCBI Taxonomy" id="35608"/>
    <lineage>
        <taxon>Eukaryota</taxon>
        <taxon>Viridiplantae</taxon>
        <taxon>Streptophyta</taxon>
        <taxon>Embryophyta</taxon>
        <taxon>Tracheophyta</taxon>
        <taxon>Spermatophyta</taxon>
        <taxon>Magnoliopsida</taxon>
        <taxon>eudicotyledons</taxon>
        <taxon>Gunneridae</taxon>
        <taxon>Pentapetalae</taxon>
        <taxon>asterids</taxon>
        <taxon>campanulids</taxon>
        <taxon>Asterales</taxon>
        <taxon>Asteraceae</taxon>
        <taxon>Asteroideae</taxon>
        <taxon>Anthemideae</taxon>
        <taxon>Artemisiinae</taxon>
        <taxon>Artemisia</taxon>
    </lineage>
</organism>
<keyword evidence="3" id="KW-0964">Secreted</keyword>
<evidence type="ECO:0000256" key="4">
    <source>
        <dbReference type="ARBA" id="ARBA00022729"/>
    </source>
</evidence>
<evidence type="ECO:0000313" key="7">
    <source>
        <dbReference type="EMBL" id="PWA58012.1"/>
    </source>
</evidence>
<reference evidence="7 8" key="1">
    <citation type="journal article" date="2018" name="Mol. Plant">
        <title>The genome of Artemisia annua provides insight into the evolution of Asteraceae family and artemisinin biosynthesis.</title>
        <authorList>
            <person name="Shen Q."/>
            <person name="Zhang L."/>
            <person name="Liao Z."/>
            <person name="Wang S."/>
            <person name="Yan T."/>
            <person name="Shi P."/>
            <person name="Liu M."/>
            <person name="Fu X."/>
            <person name="Pan Q."/>
            <person name="Wang Y."/>
            <person name="Lv Z."/>
            <person name="Lu X."/>
            <person name="Zhang F."/>
            <person name="Jiang W."/>
            <person name="Ma Y."/>
            <person name="Chen M."/>
            <person name="Hao X."/>
            <person name="Li L."/>
            <person name="Tang Y."/>
            <person name="Lv G."/>
            <person name="Zhou Y."/>
            <person name="Sun X."/>
            <person name="Brodelius P.E."/>
            <person name="Rose J.K.C."/>
            <person name="Tang K."/>
        </authorList>
    </citation>
    <scope>NUCLEOTIDE SEQUENCE [LARGE SCALE GENOMIC DNA]</scope>
    <source>
        <strain evidence="8">cv. Huhao1</strain>
        <tissue evidence="7">Leaf</tissue>
    </source>
</reference>
<keyword evidence="4 6" id="KW-0732">Signal</keyword>
<feature type="signal peptide" evidence="6">
    <location>
        <begin position="1"/>
        <end position="32"/>
    </location>
</feature>
<evidence type="ECO:0000256" key="3">
    <source>
        <dbReference type="ARBA" id="ARBA00022525"/>
    </source>
</evidence>
<evidence type="ECO:0000256" key="5">
    <source>
        <dbReference type="ARBA" id="ARBA00023180"/>
    </source>
</evidence>
<name>A0A2U1M9W4_ARTAN</name>
<evidence type="ECO:0000313" key="8">
    <source>
        <dbReference type="Proteomes" id="UP000245207"/>
    </source>
</evidence>
<dbReference type="PANTHER" id="PTHR13234">
    <property type="entry name" value="GAMMA-INTERFERON INDUCIBLE LYSOSOMAL THIOL REDUCTASE GILT"/>
    <property type="match status" value="1"/>
</dbReference>
<dbReference type="AlphaFoldDB" id="A0A2U1M9W4"/>
<evidence type="ECO:0000256" key="2">
    <source>
        <dbReference type="ARBA" id="ARBA00005679"/>
    </source>
</evidence>
<protein>
    <submittedName>
        <fullName evidence="7">Thioredoxin superfamily protein</fullName>
    </submittedName>
</protein>
<sequence>MNSHPCNDHRLKVVQLFLIVFFATNFVSSSVASRIVVNKEEKVKLELYYEALCPDCEDFVVNYLYKIFENGLISIVDLKLSPYGNAKISSDGSINCQSVDYDEVLCKTPKMTKRLHGEWECLLNTVEACAIRVWPSVNDHFPFVYCVEKLNYDGKYKEWETCFEKLNLDPKPVTDCISSGAGHKLELQYGEEIKALEPAHTYVPWVVVDGQPLYDVSIS</sequence>
<evidence type="ECO:0000256" key="6">
    <source>
        <dbReference type="SAM" id="SignalP"/>
    </source>
</evidence>
<dbReference type="PANTHER" id="PTHR13234:SF8">
    <property type="entry name" value="GAMMA-INTERFERON-INDUCIBLE LYSOSOMAL THIOL REDUCTASE"/>
    <property type="match status" value="1"/>
</dbReference>
<evidence type="ECO:0000256" key="1">
    <source>
        <dbReference type="ARBA" id="ARBA00004613"/>
    </source>
</evidence>
<dbReference type="OrthoDB" id="958254at2759"/>
<dbReference type="EMBL" id="PKPP01006013">
    <property type="protein sequence ID" value="PWA58012.1"/>
    <property type="molecule type" value="Genomic_DNA"/>
</dbReference>
<dbReference type="Proteomes" id="UP000245207">
    <property type="component" value="Unassembled WGS sequence"/>
</dbReference>
<comment type="caution">
    <text evidence="7">The sequence shown here is derived from an EMBL/GenBank/DDBJ whole genome shotgun (WGS) entry which is preliminary data.</text>
</comment>
<dbReference type="GO" id="GO:0016671">
    <property type="term" value="F:oxidoreductase activity, acting on a sulfur group of donors, disulfide as acceptor"/>
    <property type="evidence" value="ECO:0007669"/>
    <property type="project" value="InterPro"/>
</dbReference>
<keyword evidence="8" id="KW-1185">Reference proteome</keyword>
<dbReference type="Pfam" id="PF03227">
    <property type="entry name" value="GILT"/>
    <property type="match status" value="1"/>
</dbReference>
<accession>A0A2U1M9W4</accession>
<comment type="subcellular location">
    <subcellularLocation>
        <location evidence="1">Secreted</location>
    </subcellularLocation>
</comment>